<dbReference type="EMBL" id="KV425944">
    <property type="protein sequence ID" value="KZV96316.1"/>
    <property type="molecule type" value="Genomic_DNA"/>
</dbReference>
<dbReference type="AlphaFoldDB" id="A0A165KGW0"/>
<accession>A0A165KGW0</accession>
<feature type="region of interest" description="Disordered" evidence="1">
    <location>
        <begin position="49"/>
        <end position="68"/>
    </location>
</feature>
<sequence length="68" mass="7389">DPQQAEGIVFQLVLVPLPSHARFRTLQLFFCPAFYLSLGVYSLTISSSIGAGHGAPAARPRRRSASLF</sequence>
<reference evidence="2 3" key="1">
    <citation type="journal article" date="2016" name="Mol. Biol. Evol.">
        <title>Comparative Genomics of Early-Diverging Mushroom-Forming Fungi Provides Insights into the Origins of Lignocellulose Decay Capabilities.</title>
        <authorList>
            <person name="Nagy L.G."/>
            <person name="Riley R."/>
            <person name="Tritt A."/>
            <person name="Adam C."/>
            <person name="Daum C."/>
            <person name="Floudas D."/>
            <person name="Sun H."/>
            <person name="Yadav J.S."/>
            <person name="Pangilinan J."/>
            <person name="Larsson K.H."/>
            <person name="Matsuura K."/>
            <person name="Barry K."/>
            <person name="Labutti K."/>
            <person name="Kuo R."/>
            <person name="Ohm R.A."/>
            <person name="Bhattacharya S.S."/>
            <person name="Shirouzu T."/>
            <person name="Yoshinaga Y."/>
            <person name="Martin F.M."/>
            <person name="Grigoriev I.V."/>
            <person name="Hibbett D.S."/>
        </authorList>
    </citation>
    <scope>NUCLEOTIDE SEQUENCE [LARGE SCALE GENOMIC DNA]</scope>
    <source>
        <strain evidence="2 3">HHB12029</strain>
    </source>
</reference>
<evidence type="ECO:0000313" key="3">
    <source>
        <dbReference type="Proteomes" id="UP000077266"/>
    </source>
</evidence>
<organism evidence="2 3">
    <name type="scientific">Exidia glandulosa HHB12029</name>
    <dbReference type="NCBI Taxonomy" id="1314781"/>
    <lineage>
        <taxon>Eukaryota</taxon>
        <taxon>Fungi</taxon>
        <taxon>Dikarya</taxon>
        <taxon>Basidiomycota</taxon>
        <taxon>Agaricomycotina</taxon>
        <taxon>Agaricomycetes</taxon>
        <taxon>Auriculariales</taxon>
        <taxon>Exidiaceae</taxon>
        <taxon>Exidia</taxon>
    </lineage>
</organism>
<feature type="non-terminal residue" evidence="2">
    <location>
        <position position="1"/>
    </location>
</feature>
<name>A0A165KGW0_EXIGL</name>
<dbReference type="InterPro" id="IPR033124">
    <property type="entry name" value="Ser_caboxypep_his_AS"/>
</dbReference>
<gene>
    <name evidence="2" type="ORF">EXIGLDRAFT_733461</name>
</gene>
<protein>
    <submittedName>
        <fullName evidence="2">Uncharacterized protein</fullName>
    </submittedName>
</protein>
<dbReference type="PROSITE" id="PS00560">
    <property type="entry name" value="CARBOXYPEPT_SER_HIS"/>
    <property type="match status" value="1"/>
</dbReference>
<feature type="compositionally biased region" description="Basic residues" evidence="1">
    <location>
        <begin position="59"/>
        <end position="68"/>
    </location>
</feature>
<dbReference type="InParanoid" id="A0A165KGW0"/>
<proteinExistence type="predicted"/>
<dbReference type="GO" id="GO:0004185">
    <property type="term" value="F:serine-type carboxypeptidase activity"/>
    <property type="evidence" value="ECO:0007669"/>
    <property type="project" value="InterPro"/>
</dbReference>
<evidence type="ECO:0000313" key="2">
    <source>
        <dbReference type="EMBL" id="KZV96316.1"/>
    </source>
</evidence>
<dbReference type="Proteomes" id="UP000077266">
    <property type="component" value="Unassembled WGS sequence"/>
</dbReference>
<evidence type="ECO:0000256" key="1">
    <source>
        <dbReference type="SAM" id="MobiDB-lite"/>
    </source>
</evidence>
<keyword evidence="3" id="KW-1185">Reference proteome</keyword>